<dbReference type="RefSeq" id="WP_169680556.1">
    <property type="nucleotide sequence ID" value="NZ_JABBNU010000005.1"/>
</dbReference>
<protein>
    <recommendedName>
        <fullName evidence="3">Lipocalin-like protein</fullName>
    </recommendedName>
</protein>
<keyword evidence="2" id="KW-1185">Reference proteome</keyword>
<dbReference type="Proteomes" id="UP000559010">
    <property type="component" value="Unassembled WGS sequence"/>
</dbReference>
<reference evidence="1 2" key="1">
    <citation type="submission" date="2020-04" db="EMBL/GenBank/DDBJ databases">
        <title>Flammeovirgaceae bacterium KN852 isolated from deep sea.</title>
        <authorList>
            <person name="Zhang D.-C."/>
        </authorList>
    </citation>
    <scope>NUCLEOTIDE SEQUENCE [LARGE SCALE GENOMIC DNA]</scope>
    <source>
        <strain evidence="1 2">KN852</strain>
    </source>
</reference>
<dbReference type="EMBL" id="JABBNU010000005">
    <property type="protein sequence ID" value="NMM48531.1"/>
    <property type="molecule type" value="Genomic_DNA"/>
</dbReference>
<evidence type="ECO:0000313" key="2">
    <source>
        <dbReference type="Proteomes" id="UP000559010"/>
    </source>
</evidence>
<organism evidence="1 2">
    <name type="scientific">Marinigracilibium pacificum</name>
    <dbReference type="NCBI Taxonomy" id="2729599"/>
    <lineage>
        <taxon>Bacteria</taxon>
        <taxon>Pseudomonadati</taxon>
        <taxon>Bacteroidota</taxon>
        <taxon>Cytophagia</taxon>
        <taxon>Cytophagales</taxon>
        <taxon>Flammeovirgaceae</taxon>
        <taxon>Marinigracilibium</taxon>
    </lineage>
</organism>
<evidence type="ECO:0008006" key="3">
    <source>
        <dbReference type="Google" id="ProtNLM"/>
    </source>
</evidence>
<dbReference type="AlphaFoldDB" id="A0A848IYW3"/>
<name>A0A848IYW3_9BACT</name>
<evidence type="ECO:0000313" key="1">
    <source>
        <dbReference type="EMBL" id="NMM48531.1"/>
    </source>
</evidence>
<comment type="caution">
    <text evidence="1">The sequence shown here is derived from an EMBL/GenBank/DDBJ whole genome shotgun (WGS) entry which is preliminary data.</text>
</comment>
<proteinExistence type="predicted"/>
<gene>
    <name evidence="1" type="ORF">HH304_08980</name>
</gene>
<sequence length="155" mass="17758">MNHNPLIINVFRKSFLCILFFFIIFGFQSIGQNQSIVGQWKINIQMIIEYNGSNLKNRLDTVNISLRERAIKSLEGRKYDFKSNGNLSAEIIGPNGVNIIGKGTYLFSEANSLIIEIEGNEYKFNIEFLNENSIKLTSLNSNQDTLFPQIFLTRL</sequence>
<accession>A0A848IYW3</accession>